<keyword evidence="1" id="KW-0812">Transmembrane</keyword>
<feature type="transmembrane region" description="Helical" evidence="1">
    <location>
        <begin position="40"/>
        <end position="58"/>
    </location>
</feature>
<dbReference type="RefSeq" id="WP_145845153.1">
    <property type="nucleotide sequence ID" value="NZ_CP042239.1"/>
</dbReference>
<evidence type="ECO:0000313" key="2">
    <source>
        <dbReference type="EMBL" id="QDX25249.1"/>
    </source>
</evidence>
<proteinExistence type="predicted"/>
<organism evidence="2 3">
    <name type="scientific">Sphingomonas suaedae</name>
    <dbReference type="NCBI Taxonomy" id="2599297"/>
    <lineage>
        <taxon>Bacteria</taxon>
        <taxon>Pseudomonadati</taxon>
        <taxon>Pseudomonadota</taxon>
        <taxon>Alphaproteobacteria</taxon>
        <taxon>Sphingomonadales</taxon>
        <taxon>Sphingomonadaceae</taxon>
        <taxon>Sphingomonas</taxon>
    </lineage>
</organism>
<feature type="transmembrane region" description="Helical" evidence="1">
    <location>
        <begin position="70"/>
        <end position="89"/>
    </location>
</feature>
<dbReference type="OrthoDB" id="9862931at2"/>
<keyword evidence="1" id="KW-0472">Membrane</keyword>
<evidence type="ECO:0000256" key="1">
    <source>
        <dbReference type="SAM" id="Phobius"/>
    </source>
</evidence>
<gene>
    <name evidence="2" type="ORF">FPZ54_03875</name>
</gene>
<feature type="transmembrane region" description="Helical" evidence="1">
    <location>
        <begin position="95"/>
        <end position="114"/>
    </location>
</feature>
<reference evidence="2 3" key="1">
    <citation type="submission" date="2019-07" db="EMBL/GenBank/DDBJ databases">
        <title>Sphingomonas alkalisoli sp. nov., isolated from rhizosphere soil of Suaedae salsa.</title>
        <authorList>
            <person name="Zhang H."/>
            <person name="Xu L."/>
            <person name="Zhang J.-X."/>
            <person name="Sun J.-Q."/>
        </authorList>
    </citation>
    <scope>NUCLEOTIDE SEQUENCE [LARGE SCALE GENOMIC DNA]</scope>
    <source>
        <strain evidence="2 3">XS-10</strain>
    </source>
</reference>
<sequence>MKIIRTYNLLLGVTLCLAALLAIGSMAHGMSRYAEEPEDVWLLAFWAAFLTPLAALFLANGLHRRLAGSIWLRGGNMLGVSAICLFVIIGQADPVIRVAGALAVLGPLPALFLSQTRAAGEHGS</sequence>
<protein>
    <submittedName>
        <fullName evidence="2">Uncharacterized protein</fullName>
    </submittedName>
</protein>
<keyword evidence="1" id="KW-1133">Transmembrane helix</keyword>
<accession>A0A518RCU9</accession>
<dbReference type="EMBL" id="CP042239">
    <property type="protein sequence ID" value="QDX25249.1"/>
    <property type="molecule type" value="Genomic_DNA"/>
</dbReference>
<dbReference type="KEGG" id="ssua:FPZ54_03875"/>
<dbReference type="Proteomes" id="UP000318055">
    <property type="component" value="Chromosome"/>
</dbReference>
<name>A0A518RCU9_9SPHN</name>
<keyword evidence="3" id="KW-1185">Reference proteome</keyword>
<dbReference type="AlphaFoldDB" id="A0A518RCU9"/>
<evidence type="ECO:0000313" key="3">
    <source>
        <dbReference type="Proteomes" id="UP000318055"/>
    </source>
</evidence>